<accession>A0A8S5UCT3</accession>
<name>A0A8S5UCT3_9CAUD</name>
<organism evidence="1">
    <name type="scientific">Siphoviridae sp. ctgN495</name>
    <dbReference type="NCBI Taxonomy" id="2825608"/>
    <lineage>
        <taxon>Viruses</taxon>
        <taxon>Duplodnaviria</taxon>
        <taxon>Heunggongvirae</taxon>
        <taxon>Uroviricota</taxon>
        <taxon>Caudoviricetes</taxon>
    </lineage>
</organism>
<sequence>MALSEKIQLLGAGLYKNIPDELTLKNIPTASELDYVGSEDFDQTMIDKILPSAIEEKIDTKELLEIDYQWICRCLRLLNYGPYFTTNSIFCNKCGQMYGEYRVNLTSVECKPLPENFKNKLKIKSDEFLDFNGDVELHLLTMQQALNSYKDKQFISPTGKPNRELSRICYMITSMGDEKNMTPIDVRVSIKNKLSSADYIVLKNRVAELTDYGLRAGGSCTCPRCGSNDAAFLALVDERFFRPTLDDLRQWKHDRSKRPE</sequence>
<proteinExistence type="predicted"/>
<reference evidence="1" key="1">
    <citation type="journal article" date="2021" name="Proc. Natl. Acad. Sci. U.S.A.">
        <title>A Catalog of Tens of Thousands of Viruses from Human Metagenomes Reveals Hidden Associations with Chronic Diseases.</title>
        <authorList>
            <person name="Tisza M.J."/>
            <person name="Buck C.B."/>
        </authorList>
    </citation>
    <scope>NUCLEOTIDE SEQUENCE</scope>
    <source>
        <strain evidence="1">CtgN495</strain>
    </source>
</reference>
<protein>
    <submittedName>
        <fullName evidence="1">Transcription factor S-II (TFIIS)</fullName>
    </submittedName>
</protein>
<evidence type="ECO:0000313" key="1">
    <source>
        <dbReference type="EMBL" id="DAF92210.1"/>
    </source>
</evidence>
<dbReference type="EMBL" id="BK016063">
    <property type="protein sequence ID" value="DAF92210.1"/>
    <property type="molecule type" value="Genomic_DNA"/>
</dbReference>